<keyword evidence="2" id="KW-0812">Transmembrane</keyword>
<dbReference type="OrthoDB" id="10071849at2759"/>
<feature type="transmembrane region" description="Helical" evidence="2">
    <location>
        <begin position="73"/>
        <end position="92"/>
    </location>
</feature>
<name>A0A8J1UDA5_OWEFU</name>
<feature type="compositionally biased region" description="Low complexity" evidence="1">
    <location>
        <begin position="236"/>
        <end position="289"/>
    </location>
</feature>
<keyword evidence="4" id="KW-1185">Reference proteome</keyword>
<dbReference type="InterPro" id="IPR030417">
    <property type="entry name" value="MS4A"/>
</dbReference>
<comment type="caution">
    <text evidence="3">The sequence shown here is derived from an EMBL/GenBank/DDBJ whole genome shotgun (WGS) entry which is preliminary data.</text>
</comment>
<sequence>MTTQYITTTQPVVAQPNVVVYNQSQVPGRSVSDRYNKKASNVVGILILMGGVLSFILGCVAIGIKASLYQSGVGLWCGVLFYGITGVLGILASKPTRNGQNGYITGFMVMCIITVSFACLVMLGITAAGVGMDDNYYGRSYRLNPEIWERNSIFTRISRDPQLAVNALLLAITLAEGILCIIGSSFGCAAVCCYTSSPGYVVQGRQTTVITQGQPATQAAYYPQGQTTTVIPPPGQQAQPQQYGQPQYGQPQPQYGQPQPQYGQPQPQYGQQQQYGQQPQYGQPQATGGPQPPPYNPDVKPDEKNPNGPPPSYNY</sequence>
<evidence type="ECO:0000256" key="1">
    <source>
        <dbReference type="SAM" id="MobiDB-lite"/>
    </source>
</evidence>
<evidence type="ECO:0000313" key="4">
    <source>
        <dbReference type="Proteomes" id="UP000749559"/>
    </source>
</evidence>
<dbReference type="Proteomes" id="UP000749559">
    <property type="component" value="Unassembled WGS sequence"/>
</dbReference>
<feature type="region of interest" description="Disordered" evidence="1">
    <location>
        <begin position="225"/>
        <end position="315"/>
    </location>
</feature>
<keyword evidence="2" id="KW-1133">Transmembrane helix</keyword>
<accession>A0A8J1UDA5</accession>
<feature type="transmembrane region" description="Helical" evidence="2">
    <location>
        <begin position="42"/>
        <end position="64"/>
    </location>
</feature>
<feature type="transmembrane region" description="Helical" evidence="2">
    <location>
        <begin position="104"/>
        <end position="132"/>
    </location>
</feature>
<organism evidence="3 4">
    <name type="scientific">Owenia fusiformis</name>
    <name type="common">Polychaete worm</name>
    <dbReference type="NCBI Taxonomy" id="6347"/>
    <lineage>
        <taxon>Eukaryota</taxon>
        <taxon>Metazoa</taxon>
        <taxon>Spiralia</taxon>
        <taxon>Lophotrochozoa</taxon>
        <taxon>Annelida</taxon>
        <taxon>Polychaeta</taxon>
        <taxon>Sedentaria</taxon>
        <taxon>Canalipalpata</taxon>
        <taxon>Sabellida</taxon>
        <taxon>Oweniida</taxon>
        <taxon>Oweniidae</taxon>
        <taxon>Owenia</taxon>
    </lineage>
</organism>
<protein>
    <submittedName>
        <fullName evidence="3">Uncharacterized protein</fullName>
    </submittedName>
</protein>
<dbReference type="PANTHER" id="PTHR23320">
    <property type="entry name" value="MEMBRANE-SPANNING 4-DOMAINS SUBFAMILY A MS4A -RELATED"/>
    <property type="match status" value="1"/>
</dbReference>
<keyword evidence="2" id="KW-0472">Membrane</keyword>
<dbReference type="PANTHER" id="PTHR23320:SF165">
    <property type="entry name" value="MARVEL DOMAIN-CONTAINING PROTEIN"/>
    <property type="match status" value="1"/>
</dbReference>
<proteinExistence type="predicted"/>
<dbReference type="EMBL" id="CAIIXF020000001">
    <property type="protein sequence ID" value="CAH1773574.1"/>
    <property type="molecule type" value="Genomic_DNA"/>
</dbReference>
<feature type="transmembrane region" description="Helical" evidence="2">
    <location>
        <begin position="163"/>
        <end position="186"/>
    </location>
</feature>
<evidence type="ECO:0000256" key="2">
    <source>
        <dbReference type="SAM" id="Phobius"/>
    </source>
</evidence>
<gene>
    <name evidence="3" type="ORF">OFUS_LOCUS1152</name>
</gene>
<dbReference type="AlphaFoldDB" id="A0A8J1UDA5"/>
<evidence type="ECO:0000313" key="3">
    <source>
        <dbReference type="EMBL" id="CAH1773574.1"/>
    </source>
</evidence>
<reference evidence="3" key="1">
    <citation type="submission" date="2022-03" db="EMBL/GenBank/DDBJ databases">
        <authorList>
            <person name="Martin C."/>
        </authorList>
    </citation>
    <scope>NUCLEOTIDE SEQUENCE</scope>
</reference>